<dbReference type="EMBL" id="CP013099">
    <property type="protein sequence ID" value="ALP52410.1"/>
    <property type="molecule type" value="Genomic_DNA"/>
</dbReference>
<dbReference type="InterPro" id="IPR036691">
    <property type="entry name" value="Endo/exonu/phosph_ase_sf"/>
</dbReference>
<sequence>MRIATFNVENLDENMSPSLEQRFPILRPQLLRLNADILCLQEIHGQEREGQPRGLWALQALIEGTPYQGYNLSATETTADQAYDKRNLVILSRYPILETRQVRNEYVDELVYRRVTASPREHEAKEVRWERPVLYAKIGHPQGPLHVFNIHLKSRGPSAVPGQREGWGFRSVSGWAEGYFISSMKRVGQALELRLMIDALFDNEPEAKIMVCGDFNAEPGEVPVEAIAGRVENTGNAALGHRQLVPCSLSIPSGSRYTLLHEGQGNLLDHVMISRSLLTYYQAAEIHNEVLHDESIAFASDLKYPESDHAPFVAQFSL</sequence>
<dbReference type="KEGG" id="tee:Tel_04220"/>
<keyword evidence="2" id="KW-0540">Nuclease</keyword>
<protein>
    <submittedName>
        <fullName evidence="2">Endonuclease</fullName>
    </submittedName>
</protein>
<dbReference type="Proteomes" id="UP000055136">
    <property type="component" value="Chromosome"/>
</dbReference>
<dbReference type="STRING" id="1748243.Tel_04220"/>
<gene>
    <name evidence="2" type="ORF">Tel_04220</name>
</gene>
<evidence type="ECO:0000313" key="2">
    <source>
        <dbReference type="EMBL" id="ALP52410.1"/>
    </source>
</evidence>
<keyword evidence="2" id="KW-0378">Hydrolase</keyword>
<evidence type="ECO:0000259" key="1">
    <source>
        <dbReference type="Pfam" id="PF03372"/>
    </source>
</evidence>
<feature type="domain" description="Endonuclease/exonuclease/phosphatase" evidence="1">
    <location>
        <begin position="5"/>
        <end position="298"/>
    </location>
</feature>
<evidence type="ECO:0000313" key="3">
    <source>
        <dbReference type="Proteomes" id="UP000055136"/>
    </source>
</evidence>
<dbReference type="InterPro" id="IPR005135">
    <property type="entry name" value="Endo/exonuclease/phosphatase"/>
</dbReference>
<reference evidence="2" key="1">
    <citation type="submission" date="2015-10" db="EMBL/GenBank/DDBJ databases">
        <title>Description of Candidatus Tenderia electrophaga gen. nov, sp. nov., an Uncultivated Electroautotroph from a Biocathode Enrichment.</title>
        <authorList>
            <person name="Eddie B.J."/>
            <person name="Malanoski A.P."/>
            <person name="Wang Z."/>
            <person name="Hall R.J."/>
            <person name="Oh S.D."/>
            <person name="Heiner C."/>
            <person name="Lin B."/>
            <person name="Strycharz-Glaven S.M."/>
        </authorList>
    </citation>
    <scope>NUCLEOTIDE SEQUENCE [LARGE SCALE GENOMIC DNA]</scope>
    <source>
        <strain evidence="2">NRL1</strain>
    </source>
</reference>
<dbReference type="Pfam" id="PF03372">
    <property type="entry name" value="Exo_endo_phos"/>
    <property type="match status" value="1"/>
</dbReference>
<dbReference type="GO" id="GO:0004519">
    <property type="term" value="F:endonuclease activity"/>
    <property type="evidence" value="ECO:0007669"/>
    <property type="project" value="UniProtKB-KW"/>
</dbReference>
<keyword evidence="2" id="KW-0255">Endonuclease</keyword>
<dbReference type="AlphaFoldDB" id="A0A0S2TB88"/>
<organism evidence="2 3">
    <name type="scientific">Candidatus Tenderia electrophaga</name>
    <dbReference type="NCBI Taxonomy" id="1748243"/>
    <lineage>
        <taxon>Bacteria</taxon>
        <taxon>Pseudomonadati</taxon>
        <taxon>Pseudomonadota</taxon>
        <taxon>Gammaproteobacteria</taxon>
        <taxon>Candidatus Tenderiales</taxon>
        <taxon>Candidatus Tenderiaceae</taxon>
        <taxon>Candidatus Tenderia</taxon>
    </lineage>
</organism>
<proteinExistence type="predicted"/>
<dbReference type="SUPFAM" id="SSF56219">
    <property type="entry name" value="DNase I-like"/>
    <property type="match status" value="1"/>
</dbReference>
<dbReference type="Gene3D" id="3.60.10.10">
    <property type="entry name" value="Endonuclease/exonuclease/phosphatase"/>
    <property type="match status" value="1"/>
</dbReference>
<dbReference type="PANTHER" id="PTHR42834:SF1">
    <property type="entry name" value="ENDONUCLEASE_EXONUCLEASE_PHOSPHATASE FAMILY PROTEIN (AFU_ORTHOLOGUE AFUA_3G09210)"/>
    <property type="match status" value="1"/>
</dbReference>
<name>A0A0S2TB88_9GAMM</name>
<dbReference type="PANTHER" id="PTHR42834">
    <property type="entry name" value="ENDONUCLEASE/EXONUCLEASE/PHOSPHATASE FAMILY PROTEIN (AFU_ORTHOLOGUE AFUA_3G09210)"/>
    <property type="match status" value="1"/>
</dbReference>
<keyword evidence="3" id="KW-1185">Reference proteome</keyword>
<accession>A0A0S2TB88</accession>